<comment type="caution">
    <text evidence="1">The sequence shown here is derived from an EMBL/GenBank/DDBJ whole genome shotgun (WGS) entry which is preliminary data.</text>
</comment>
<proteinExistence type="predicted"/>
<dbReference type="EMBL" id="JBHUDH010000078">
    <property type="protein sequence ID" value="MFD1526257.1"/>
    <property type="molecule type" value="Genomic_DNA"/>
</dbReference>
<evidence type="ECO:0000313" key="2">
    <source>
        <dbReference type="Proteomes" id="UP001597111"/>
    </source>
</evidence>
<dbReference type="RefSeq" id="WP_143077020.1">
    <property type="nucleotide sequence ID" value="NZ_JBHUDH010000078.1"/>
</dbReference>
<organism evidence="1 2">
    <name type="scientific">Halolamina salina</name>
    <dbReference type="NCBI Taxonomy" id="1220023"/>
    <lineage>
        <taxon>Archaea</taxon>
        <taxon>Methanobacteriati</taxon>
        <taxon>Methanobacteriota</taxon>
        <taxon>Stenosarchaea group</taxon>
        <taxon>Halobacteria</taxon>
        <taxon>Halobacteriales</taxon>
        <taxon>Haloferacaceae</taxon>
    </lineage>
</organism>
<evidence type="ECO:0000313" key="1">
    <source>
        <dbReference type="EMBL" id="MFD1526257.1"/>
    </source>
</evidence>
<dbReference type="AlphaFoldDB" id="A0ABD6B6E1"/>
<accession>A0ABD6B6E1</accession>
<keyword evidence="2" id="KW-1185">Reference proteome</keyword>
<protein>
    <recommendedName>
        <fullName evidence="3">Halobacterial output domain-containing protein</fullName>
    </recommendedName>
</protein>
<evidence type="ECO:0008006" key="3">
    <source>
        <dbReference type="Google" id="ProtNLM"/>
    </source>
</evidence>
<name>A0ABD6B6E1_9EURY</name>
<dbReference type="Proteomes" id="UP001597111">
    <property type="component" value="Unassembled WGS sequence"/>
</dbReference>
<sequence length="95" mass="11356">MLVHPIAEPPIPARRVPDNFPEGLPEIPPTYEETCQLLELWDNLTGIARLRSEQWEDEKRCEYMVWMLDDGRQFRVMWDDEDGEFEIDVRRGLPR</sequence>
<gene>
    <name evidence="1" type="ORF">ACFR9S_08070</name>
</gene>
<reference evidence="1 2" key="1">
    <citation type="journal article" date="2019" name="Int. J. Syst. Evol. Microbiol.">
        <title>The Global Catalogue of Microorganisms (GCM) 10K type strain sequencing project: providing services to taxonomists for standard genome sequencing and annotation.</title>
        <authorList>
            <consortium name="The Broad Institute Genomics Platform"/>
            <consortium name="The Broad Institute Genome Sequencing Center for Infectious Disease"/>
            <person name="Wu L."/>
            <person name="Ma J."/>
        </authorList>
    </citation>
    <scope>NUCLEOTIDE SEQUENCE [LARGE SCALE GENOMIC DNA]</scope>
    <source>
        <strain evidence="1 2">CGMCC 1.12285</strain>
    </source>
</reference>